<dbReference type="HOGENOM" id="CLU_3122676_0_0_5"/>
<reference evidence="1 2" key="1">
    <citation type="journal article" date="2012" name="J. Bacteriol.">
        <title>Complete genome sequence of the broad-host-range strain Sinorhizobium fredii USDA257.</title>
        <authorList>
            <person name="Schuldes J."/>
            <person name="Rodriguez Orbegoso M."/>
            <person name="Schmeisser C."/>
            <person name="Krishnan H.B."/>
            <person name="Daniel R."/>
            <person name="Streit W.R."/>
        </authorList>
    </citation>
    <scope>NUCLEOTIDE SEQUENCE [LARGE SCALE GENOMIC DNA]</scope>
    <source>
        <strain evidence="1 2">USDA 257</strain>
    </source>
</reference>
<dbReference type="EMBL" id="CP003563">
    <property type="protein sequence ID" value="AFL51790.1"/>
    <property type="molecule type" value="Genomic_DNA"/>
</dbReference>
<evidence type="ECO:0000313" key="1">
    <source>
        <dbReference type="EMBL" id="AFL51790.1"/>
    </source>
</evidence>
<accession>I3X7D4</accession>
<gene>
    <name evidence="1" type="ORF">USDA257_c32220</name>
</gene>
<dbReference type="PATRIC" id="fig|1185652.3.peg.3349"/>
<proteinExistence type="predicted"/>
<dbReference type="STRING" id="1185652.USDA257_c32220"/>
<evidence type="ECO:0000313" key="2">
    <source>
        <dbReference type="Proteomes" id="UP000006180"/>
    </source>
</evidence>
<sequence length="50" mass="5894">MKAVFERPLPPLPCMRNGVFRNLMIPGNDFRARFERPCPNKFCPRLFGKK</sequence>
<organism evidence="1 2">
    <name type="scientific">Sinorhizobium fredii (strain USDA 257)</name>
    <dbReference type="NCBI Taxonomy" id="1185652"/>
    <lineage>
        <taxon>Bacteria</taxon>
        <taxon>Pseudomonadati</taxon>
        <taxon>Pseudomonadota</taxon>
        <taxon>Alphaproteobacteria</taxon>
        <taxon>Hyphomicrobiales</taxon>
        <taxon>Rhizobiaceae</taxon>
        <taxon>Sinorhizobium/Ensifer group</taxon>
        <taxon>Sinorhizobium</taxon>
    </lineage>
</organism>
<dbReference type="KEGG" id="sfd:USDA257_c32220"/>
<name>I3X7D4_SINF2</name>
<protein>
    <submittedName>
        <fullName evidence="1">Uncharacterized protein</fullName>
    </submittedName>
</protein>
<dbReference type="AlphaFoldDB" id="I3X7D4"/>
<dbReference type="Proteomes" id="UP000006180">
    <property type="component" value="Chromosome"/>
</dbReference>